<dbReference type="EMBL" id="HAAD01003329">
    <property type="protein sequence ID" value="CDG69561.1"/>
    <property type="molecule type" value="mRNA"/>
</dbReference>
<protein>
    <recommendedName>
        <fullName evidence="2">Succinate dehydrogenase assembly factor 4, mitochondrial</fullName>
    </recommendedName>
</protein>
<organism evidence="4">
    <name type="scientific">Hydra vulgaris</name>
    <name type="common">Hydra</name>
    <name type="synonym">Hydra attenuata</name>
    <dbReference type="NCBI Taxonomy" id="6087"/>
    <lineage>
        <taxon>Eukaryota</taxon>
        <taxon>Metazoa</taxon>
        <taxon>Cnidaria</taxon>
        <taxon>Hydrozoa</taxon>
        <taxon>Hydroidolina</taxon>
        <taxon>Anthoathecata</taxon>
        <taxon>Aplanulata</taxon>
        <taxon>Hydridae</taxon>
        <taxon>Hydra</taxon>
    </lineage>
</organism>
<dbReference type="AlphaFoldDB" id="T2MBV2"/>
<gene>
    <name evidence="4" type="primary">C6orf57</name>
</gene>
<dbReference type="InterPro" id="IPR012875">
    <property type="entry name" value="SDHF4"/>
</dbReference>
<dbReference type="Pfam" id="PF07896">
    <property type="entry name" value="DUF1674"/>
    <property type="match status" value="1"/>
</dbReference>
<feature type="compositionally biased region" description="Basic and acidic residues" evidence="3">
    <location>
        <begin position="94"/>
        <end position="107"/>
    </location>
</feature>
<evidence type="ECO:0000256" key="3">
    <source>
        <dbReference type="SAM" id="MobiDB-lite"/>
    </source>
</evidence>
<dbReference type="PANTHER" id="PTHR28524:SF3">
    <property type="entry name" value="SUCCINATE DEHYDROGENASE ASSEMBLY FACTOR 4, MITOCHONDRIAL"/>
    <property type="match status" value="1"/>
</dbReference>
<feature type="compositionally biased region" description="Basic and acidic residues" evidence="3">
    <location>
        <begin position="44"/>
        <end position="66"/>
    </location>
</feature>
<evidence type="ECO:0000256" key="1">
    <source>
        <dbReference type="ARBA" id="ARBA00005701"/>
    </source>
</evidence>
<evidence type="ECO:0000313" key="4">
    <source>
        <dbReference type="EMBL" id="CDG69561.1"/>
    </source>
</evidence>
<dbReference type="GO" id="GO:0034553">
    <property type="term" value="P:mitochondrial respiratory chain complex II assembly"/>
    <property type="evidence" value="ECO:0007669"/>
    <property type="project" value="TreeGrafter"/>
</dbReference>
<dbReference type="GO" id="GO:0005739">
    <property type="term" value="C:mitochondrion"/>
    <property type="evidence" value="ECO:0007669"/>
    <property type="project" value="TreeGrafter"/>
</dbReference>
<feature type="region of interest" description="Disordered" evidence="3">
    <location>
        <begin position="44"/>
        <end position="107"/>
    </location>
</feature>
<comment type="similarity">
    <text evidence="1">Belongs to the SDHAF4 family.</text>
</comment>
<dbReference type="PANTHER" id="PTHR28524">
    <property type="entry name" value="SUCCINATE DEHYDROGENASE ASSEMBLY FACTOR 4, MITOCHONDRIAL"/>
    <property type="match status" value="1"/>
</dbReference>
<accession>T2MBV2</accession>
<sequence>MKSFRDKKKMSIANFRLSKFAAKTFHIQFSHTIVTSLNMKHEEKNLEDKTPLGRISNEAKEEDKDQIGPFKKFPNATNPETGEIGGPTGPEPTRYGDWERKGRVTDF</sequence>
<feature type="non-terminal residue" evidence="4">
    <location>
        <position position="1"/>
    </location>
</feature>
<proteinExistence type="evidence at transcript level"/>
<evidence type="ECO:0000256" key="2">
    <source>
        <dbReference type="ARBA" id="ARBA00022170"/>
    </source>
</evidence>
<reference evidence="4" key="1">
    <citation type="journal article" date="2013" name="Genome Biol. Evol.">
        <title>Punctuated emergences of genetic and phenotypic innovations in eumetazoan, bilaterian, euteleostome, and hominidae ancestors.</title>
        <authorList>
            <person name="Wenger Y."/>
            <person name="Galliot B."/>
        </authorList>
    </citation>
    <scope>NUCLEOTIDE SEQUENCE</scope>
    <source>
        <tissue evidence="4">Whole animals</tissue>
    </source>
</reference>
<name>T2MBV2_HYDVU</name>